<keyword evidence="1" id="KW-0732">Signal</keyword>
<feature type="non-terminal residue" evidence="2">
    <location>
        <position position="49"/>
    </location>
</feature>
<feature type="chain" id="PRO_5017294098" description="Secreted protein" evidence="1">
    <location>
        <begin position="17"/>
        <end position="49"/>
    </location>
</feature>
<evidence type="ECO:0000313" key="2">
    <source>
        <dbReference type="EMBL" id="MCI90893.1"/>
    </source>
</evidence>
<organism evidence="2 3">
    <name type="scientific">Trifolium medium</name>
    <dbReference type="NCBI Taxonomy" id="97028"/>
    <lineage>
        <taxon>Eukaryota</taxon>
        <taxon>Viridiplantae</taxon>
        <taxon>Streptophyta</taxon>
        <taxon>Embryophyta</taxon>
        <taxon>Tracheophyta</taxon>
        <taxon>Spermatophyta</taxon>
        <taxon>Magnoliopsida</taxon>
        <taxon>eudicotyledons</taxon>
        <taxon>Gunneridae</taxon>
        <taxon>Pentapetalae</taxon>
        <taxon>rosids</taxon>
        <taxon>fabids</taxon>
        <taxon>Fabales</taxon>
        <taxon>Fabaceae</taxon>
        <taxon>Papilionoideae</taxon>
        <taxon>50 kb inversion clade</taxon>
        <taxon>NPAAA clade</taxon>
        <taxon>Hologalegina</taxon>
        <taxon>IRL clade</taxon>
        <taxon>Trifolieae</taxon>
        <taxon>Trifolium</taxon>
    </lineage>
</organism>
<feature type="signal peptide" evidence="1">
    <location>
        <begin position="1"/>
        <end position="16"/>
    </location>
</feature>
<reference evidence="2 3" key="1">
    <citation type="journal article" date="2018" name="Front. Plant Sci.">
        <title>Red Clover (Trifolium pratense) and Zigzag Clover (T. medium) - A Picture of Genomic Similarities and Differences.</title>
        <authorList>
            <person name="Dluhosova J."/>
            <person name="Istvanek J."/>
            <person name="Nedelnik J."/>
            <person name="Repkova J."/>
        </authorList>
    </citation>
    <scope>NUCLEOTIDE SEQUENCE [LARGE SCALE GENOMIC DNA]</scope>
    <source>
        <strain evidence="3">cv. 10/8</strain>
        <tissue evidence="2">Leaf</tissue>
    </source>
</reference>
<dbReference type="EMBL" id="LXQA011257288">
    <property type="protein sequence ID" value="MCI90893.1"/>
    <property type="molecule type" value="Genomic_DNA"/>
</dbReference>
<evidence type="ECO:0000313" key="3">
    <source>
        <dbReference type="Proteomes" id="UP000265520"/>
    </source>
</evidence>
<dbReference type="AlphaFoldDB" id="A0A392VTS9"/>
<dbReference type="Proteomes" id="UP000265520">
    <property type="component" value="Unassembled WGS sequence"/>
</dbReference>
<evidence type="ECO:0000256" key="1">
    <source>
        <dbReference type="SAM" id="SignalP"/>
    </source>
</evidence>
<sequence>MCTVVLCLLAAARTDSKDDFVCVFGGGSDAQRKMVWRRFGVCTTKKKTL</sequence>
<proteinExistence type="predicted"/>
<comment type="caution">
    <text evidence="2">The sequence shown here is derived from an EMBL/GenBank/DDBJ whole genome shotgun (WGS) entry which is preliminary data.</text>
</comment>
<keyword evidence="3" id="KW-1185">Reference proteome</keyword>
<evidence type="ECO:0008006" key="4">
    <source>
        <dbReference type="Google" id="ProtNLM"/>
    </source>
</evidence>
<name>A0A392VTS9_9FABA</name>
<accession>A0A392VTS9</accession>
<protein>
    <recommendedName>
        <fullName evidence="4">Secreted protein</fullName>
    </recommendedName>
</protein>